<dbReference type="PANTHER" id="PTHR11364:SF27">
    <property type="entry name" value="SULFURTRANSFERASE"/>
    <property type="match status" value="1"/>
</dbReference>
<dbReference type="AlphaFoldDB" id="A0A091ARP1"/>
<evidence type="ECO:0000313" key="5">
    <source>
        <dbReference type="Proteomes" id="UP000029393"/>
    </source>
</evidence>
<dbReference type="SMART" id="SM00450">
    <property type="entry name" value="RHOD"/>
    <property type="match status" value="2"/>
</dbReference>
<dbReference type="PROSITE" id="PS50206">
    <property type="entry name" value="RHODANESE_3"/>
    <property type="match status" value="2"/>
</dbReference>
<name>A0A091ARP1_9GAMM</name>
<dbReference type="OrthoDB" id="9781034at2"/>
<dbReference type="eggNOG" id="COG2897">
    <property type="taxonomic scope" value="Bacteria"/>
</dbReference>
<evidence type="ECO:0000256" key="1">
    <source>
        <dbReference type="ARBA" id="ARBA00022679"/>
    </source>
</evidence>
<evidence type="ECO:0000256" key="2">
    <source>
        <dbReference type="ARBA" id="ARBA00022737"/>
    </source>
</evidence>
<dbReference type="CDD" id="cd01448">
    <property type="entry name" value="TST_Repeat_1"/>
    <property type="match status" value="1"/>
</dbReference>
<dbReference type="InterPro" id="IPR001763">
    <property type="entry name" value="Rhodanese-like_dom"/>
</dbReference>
<organism evidence="4 5">
    <name type="scientific">Arenimonas metalli CF5-1</name>
    <dbReference type="NCBI Taxonomy" id="1384056"/>
    <lineage>
        <taxon>Bacteria</taxon>
        <taxon>Pseudomonadati</taxon>
        <taxon>Pseudomonadota</taxon>
        <taxon>Gammaproteobacteria</taxon>
        <taxon>Lysobacterales</taxon>
        <taxon>Lysobacteraceae</taxon>
        <taxon>Arenimonas</taxon>
    </lineage>
</organism>
<dbReference type="CDD" id="cd01449">
    <property type="entry name" value="TST_Repeat_2"/>
    <property type="match status" value="1"/>
</dbReference>
<dbReference type="Proteomes" id="UP000029393">
    <property type="component" value="Unassembled WGS sequence"/>
</dbReference>
<accession>A0A091ARP1</accession>
<dbReference type="InterPro" id="IPR036873">
    <property type="entry name" value="Rhodanese-like_dom_sf"/>
</dbReference>
<dbReference type="PATRIC" id="fig|1384056.3.peg.2544"/>
<evidence type="ECO:0000313" key="4">
    <source>
        <dbReference type="EMBL" id="KFN41659.1"/>
    </source>
</evidence>
<dbReference type="InterPro" id="IPR045078">
    <property type="entry name" value="TST/MPST-like"/>
</dbReference>
<dbReference type="SUPFAM" id="SSF52821">
    <property type="entry name" value="Rhodanese/Cell cycle control phosphatase"/>
    <property type="match status" value="2"/>
</dbReference>
<feature type="domain" description="Rhodanese" evidence="3">
    <location>
        <begin position="168"/>
        <end position="280"/>
    </location>
</feature>
<sequence length="283" mass="29457">MNWQTLVSPEALAAELGRADLVVVDCRHSLADADGGERAWRESHLPGAAHAHLDRDLSDHGKPPALGRHPLPAASAFGALLVRLGITPAHQVVAYDAGDGAMAAARFWWLMRLCGHARVAVLDGGFAAWTAQGLPVSAEVVPPTPGRYAAEFDARQIVGTDEIVARLADPAGWLLDARAPERFRGDVEPLDPVAGHIPGALNRPFGANLAGGRFKPADVLAAEFKALLGGRAASEVVLSCGSGVTACHNALAMAHAGLPGARLYAPSWSGWVSDRARPVATGG</sequence>
<dbReference type="Pfam" id="PF00581">
    <property type="entry name" value="Rhodanese"/>
    <property type="match status" value="2"/>
</dbReference>
<reference evidence="4 5" key="1">
    <citation type="submission" date="2013-09" db="EMBL/GenBank/DDBJ databases">
        <title>Genome sequencing of Arenimonas metalli.</title>
        <authorList>
            <person name="Chen F."/>
            <person name="Wang G."/>
        </authorList>
    </citation>
    <scope>NUCLEOTIDE SEQUENCE [LARGE SCALE GENOMIC DNA]</scope>
    <source>
        <strain evidence="4 5">CF5-1</strain>
    </source>
</reference>
<keyword evidence="2" id="KW-0677">Repeat</keyword>
<dbReference type="PANTHER" id="PTHR11364">
    <property type="entry name" value="THIOSULFATE SULFERTANSFERASE"/>
    <property type="match status" value="1"/>
</dbReference>
<gene>
    <name evidence="4" type="ORF">N787_05150</name>
</gene>
<keyword evidence="5" id="KW-1185">Reference proteome</keyword>
<dbReference type="Gene3D" id="3.40.250.10">
    <property type="entry name" value="Rhodanese-like domain"/>
    <property type="match status" value="2"/>
</dbReference>
<dbReference type="GO" id="GO:0004792">
    <property type="term" value="F:thiosulfate-cyanide sulfurtransferase activity"/>
    <property type="evidence" value="ECO:0007669"/>
    <property type="project" value="TreeGrafter"/>
</dbReference>
<feature type="domain" description="Rhodanese" evidence="3">
    <location>
        <begin position="17"/>
        <end position="138"/>
    </location>
</feature>
<dbReference type="STRING" id="1384056.N787_05150"/>
<evidence type="ECO:0000259" key="3">
    <source>
        <dbReference type="PROSITE" id="PS50206"/>
    </source>
</evidence>
<dbReference type="RefSeq" id="WP_034215089.1">
    <property type="nucleotide sequence ID" value="NZ_AVCK01000063.1"/>
</dbReference>
<keyword evidence="1" id="KW-0808">Transferase</keyword>
<dbReference type="EMBL" id="AVCK01000063">
    <property type="protein sequence ID" value="KFN41659.1"/>
    <property type="molecule type" value="Genomic_DNA"/>
</dbReference>
<comment type="caution">
    <text evidence="4">The sequence shown here is derived from an EMBL/GenBank/DDBJ whole genome shotgun (WGS) entry which is preliminary data.</text>
</comment>
<protein>
    <recommendedName>
        <fullName evidence="3">Rhodanese domain-containing protein</fullName>
    </recommendedName>
</protein>
<proteinExistence type="predicted"/>